<comment type="subcellular location">
    <subcellularLocation>
        <location evidence="3">Cytoplasm</location>
    </subcellularLocation>
</comment>
<evidence type="ECO:0000256" key="1">
    <source>
        <dbReference type="ARBA" id="ARBA00022490"/>
    </source>
</evidence>
<dbReference type="EMBL" id="JAPNOA010000006">
    <property type="protein sequence ID" value="MCY0963817.1"/>
    <property type="molecule type" value="Genomic_DNA"/>
</dbReference>
<keyword evidence="1 3" id="KW-0963">Cytoplasm</keyword>
<dbReference type="EC" id="2.8.1.1" evidence="3"/>
<evidence type="ECO:0000313" key="6">
    <source>
        <dbReference type="Proteomes" id="UP001150830"/>
    </source>
</evidence>
<dbReference type="GO" id="GO:0005737">
    <property type="term" value="C:cytoplasm"/>
    <property type="evidence" value="ECO:0007669"/>
    <property type="project" value="UniProtKB-SubCell"/>
</dbReference>
<accession>A0A9X3IQ57</accession>
<dbReference type="AlphaFoldDB" id="A0A9X3IQ57"/>
<comment type="catalytic activity">
    <reaction evidence="3">
        <text>thiosulfate + [thioredoxin]-dithiol = [thioredoxin]-disulfide + hydrogen sulfide + sulfite + 2 H(+)</text>
        <dbReference type="Rhea" id="RHEA:83859"/>
        <dbReference type="Rhea" id="RHEA-COMP:10698"/>
        <dbReference type="Rhea" id="RHEA-COMP:10700"/>
        <dbReference type="ChEBI" id="CHEBI:15378"/>
        <dbReference type="ChEBI" id="CHEBI:17359"/>
        <dbReference type="ChEBI" id="CHEBI:29919"/>
        <dbReference type="ChEBI" id="CHEBI:29950"/>
        <dbReference type="ChEBI" id="CHEBI:33542"/>
        <dbReference type="ChEBI" id="CHEBI:50058"/>
    </reaction>
</comment>
<proteinExistence type="inferred from homology"/>
<dbReference type="PANTHER" id="PTHR43031">
    <property type="entry name" value="FAD-DEPENDENT OXIDOREDUCTASE"/>
    <property type="match status" value="1"/>
</dbReference>
<dbReference type="NCBIfam" id="NF001195">
    <property type="entry name" value="PRK00162.1"/>
    <property type="match status" value="1"/>
</dbReference>
<comment type="catalytic activity">
    <reaction evidence="3">
        <text>thiosulfate + hydrogen cyanide = thiocyanate + sulfite + 2 H(+)</text>
        <dbReference type="Rhea" id="RHEA:16881"/>
        <dbReference type="ChEBI" id="CHEBI:15378"/>
        <dbReference type="ChEBI" id="CHEBI:17359"/>
        <dbReference type="ChEBI" id="CHEBI:18022"/>
        <dbReference type="ChEBI" id="CHEBI:18407"/>
        <dbReference type="ChEBI" id="CHEBI:33542"/>
        <dbReference type="EC" id="2.8.1.1"/>
    </reaction>
</comment>
<comment type="function">
    <text evidence="3">Transferase that catalyzes the transfer of sulfur from thiosulfate to thiophilic acceptors such as cyanide or dithiols. May function in a CysM-independent thiosulfate assimilation pathway by catalyzing the conversion of thiosulfate to sulfite, which can then be used for L-cysteine biosynthesis.</text>
</comment>
<gene>
    <name evidence="3 5" type="primary">glpE</name>
    <name evidence="5" type="ORF">OUO13_01270</name>
</gene>
<dbReference type="PROSITE" id="PS50206">
    <property type="entry name" value="RHODANESE_3"/>
    <property type="match status" value="1"/>
</dbReference>
<feature type="domain" description="Rhodanese" evidence="4">
    <location>
        <begin position="18"/>
        <end position="106"/>
    </location>
</feature>
<dbReference type="CDD" id="cd01444">
    <property type="entry name" value="GlpE_ST"/>
    <property type="match status" value="1"/>
</dbReference>
<keyword evidence="6" id="KW-1185">Reference proteome</keyword>
<evidence type="ECO:0000256" key="2">
    <source>
        <dbReference type="ARBA" id="ARBA00022679"/>
    </source>
</evidence>
<organism evidence="5 6">
    <name type="scientific">Parathalassolituus penaei</name>
    <dbReference type="NCBI Taxonomy" id="2997323"/>
    <lineage>
        <taxon>Bacteria</taxon>
        <taxon>Pseudomonadati</taxon>
        <taxon>Pseudomonadota</taxon>
        <taxon>Gammaproteobacteria</taxon>
        <taxon>Oceanospirillales</taxon>
        <taxon>Oceanospirillaceae</taxon>
        <taxon>Parathalassolituus</taxon>
    </lineage>
</organism>
<dbReference type="InterPro" id="IPR023695">
    <property type="entry name" value="Thiosulf_sulfurTrfase"/>
</dbReference>
<dbReference type="SMART" id="SM00450">
    <property type="entry name" value="RHOD"/>
    <property type="match status" value="1"/>
</dbReference>
<name>A0A9X3IQ57_9GAMM</name>
<comment type="similarity">
    <text evidence="3">Belongs to the GlpE family.</text>
</comment>
<dbReference type="PANTHER" id="PTHR43031:SF6">
    <property type="entry name" value="THIOSULFATE SULFURTRANSFERASE GLPE"/>
    <property type="match status" value="1"/>
</dbReference>
<reference evidence="5" key="1">
    <citation type="submission" date="2022-11" db="EMBL/GenBank/DDBJ databases">
        <title>Parathalassolutuus dongxingensis gen. nov., sp. nov., a novel member of family Oceanospirillaceae isolated from a coastal shrimp pond in Guangxi, China.</title>
        <authorList>
            <person name="Chen H."/>
        </authorList>
    </citation>
    <scope>NUCLEOTIDE SEQUENCE</scope>
    <source>
        <strain evidence="5">G-43</strain>
    </source>
</reference>
<comment type="caution">
    <text evidence="5">The sequence shown here is derived from an EMBL/GenBank/DDBJ whole genome shotgun (WGS) entry which is preliminary data.</text>
</comment>
<dbReference type="InterPro" id="IPR036873">
    <property type="entry name" value="Rhodanese-like_dom_sf"/>
</dbReference>
<feature type="active site" description="Cysteine persulfide intermediate" evidence="3">
    <location>
        <position position="66"/>
    </location>
</feature>
<dbReference type="SUPFAM" id="SSF52821">
    <property type="entry name" value="Rhodanese/Cell cycle control phosphatase"/>
    <property type="match status" value="1"/>
</dbReference>
<dbReference type="Proteomes" id="UP001150830">
    <property type="component" value="Unassembled WGS sequence"/>
</dbReference>
<evidence type="ECO:0000256" key="3">
    <source>
        <dbReference type="HAMAP-Rule" id="MF_01009"/>
    </source>
</evidence>
<keyword evidence="2 3" id="KW-0808">Transferase</keyword>
<sequence length="108" mass="12054">MAQFQQISPADARSLITSRDDIQIADIRDAMSYQAGHITAAHRVDNENLNQFIASTDKQKPLIVCCYHGNSSQGAAQYFASQGYDEVYSLKGGYEMWKTAFPELCQRG</sequence>
<evidence type="ECO:0000259" key="4">
    <source>
        <dbReference type="PROSITE" id="PS50206"/>
    </source>
</evidence>
<dbReference type="Gene3D" id="3.40.250.10">
    <property type="entry name" value="Rhodanese-like domain"/>
    <property type="match status" value="1"/>
</dbReference>
<dbReference type="HAMAP" id="MF_01009">
    <property type="entry name" value="Thiosulf_sulfurtr"/>
    <property type="match status" value="1"/>
</dbReference>
<dbReference type="InterPro" id="IPR050229">
    <property type="entry name" value="GlpE_sulfurtransferase"/>
</dbReference>
<protein>
    <recommendedName>
        <fullName evidence="3">Thiosulfate sulfurtransferase GlpE</fullName>
        <ecNumber evidence="3">2.8.1.1</ecNumber>
    </recommendedName>
</protein>
<dbReference type="GO" id="GO:0004792">
    <property type="term" value="F:thiosulfate-cyanide sulfurtransferase activity"/>
    <property type="evidence" value="ECO:0007669"/>
    <property type="project" value="UniProtKB-UniRule"/>
</dbReference>
<dbReference type="RefSeq" id="WP_283172037.1">
    <property type="nucleotide sequence ID" value="NZ_JAPNOA010000006.1"/>
</dbReference>
<dbReference type="Pfam" id="PF00581">
    <property type="entry name" value="Rhodanese"/>
    <property type="match status" value="1"/>
</dbReference>
<evidence type="ECO:0000313" key="5">
    <source>
        <dbReference type="EMBL" id="MCY0963817.1"/>
    </source>
</evidence>
<dbReference type="InterPro" id="IPR001763">
    <property type="entry name" value="Rhodanese-like_dom"/>
</dbReference>